<evidence type="ECO:0000313" key="2">
    <source>
        <dbReference type="EMBL" id="MTH48744.1"/>
    </source>
</evidence>
<comment type="caution">
    <text evidence="2">The sequence shown here is derived from an EMBL/GenBank/DDBJ whole genome shotgun (WGS) entry which is preliminary data.</text>
</comment>
<dbReference type="OrthoDB" id="8779027at2"/>
<keyword evidence="3" id="KW-1185">Reference proteome</keyword>
<dbReference type="RefSeq" id="WP_155110132.1">
    <property type="nucleotide sequence ID" value="NZ_WMJZ01000055.1"/>
</dbReference>
<protein>
    <submittedName>
        <fullName evidence="2">Uncharacterized protein</fullName>
    </submittedName>
</protein>
<evidence type="ECO:0000256" key="1">
    <source>
        <dbReference type="SAM" id="SignalP"/>
    </source>
</evidence>
<name>A0A6L6IRZ8_9ENTR</name>
<proteinExistence type="predicted"/>
<keyword evidence="1" id="KW-0732">Signal</keyword>
<gene>
    <name evidence="2" type="ORF">GJV78_21380</name>
</gene>
<evidence type="ECO:0000313" key="3">
    <source>
        <dbReference type="Proteomes" id="UP000477739"/>
    </source>
</evidence>
<reference evidence="2 3" key="1">
    <citation type="submission" date="2019-11" db="EMBL/GenBank/DDBJ databases">
        <title>Escherichia alba sp. nov. isolated from the gut of plastic-eating superworms Zophobas atratus.</title>
        <authorList>
            <person name="Yang Y."/>
        </authorList>
    </citation>
    <scope>NUCLEOTIDE SEQUENCE [LARGE SCALE GENOMIC DNA]</scope>
    <source>
        <strain evidence="3">BIT-B35</strain>
    </source>
</reference>
<dbReference type="AlphaFoldDB" id="A0A6L6IRZ8"/>
<dbReference type="EMBL" id="WMJZ01000055">
    <property type="protein sequence ID" value="MTH48744.1"/>
    <property type="molecule type" value="Genomic_DNA"/>
</dbReference>
<feature type="chain" id="PRO_5027104555" evidence="1">
    <location>
        <begin position="25"/>
        <end position="128"/>
    </location>
</feature>
<organism evidence="2 3">
    <name type="scientific">Intestinirhabdus alba</name>
    <dbReference type="NCBI Taxonomy" id="2899544"/>
    <lineage>
        <taxon>Bacteria</taxon>
        <taxon>Pseudomonadati</taxon>
        <taxon>Pseudomonadota</taxon>
        <taxon>Gammaproteobacteria</taxon>
        <taxon>Enterobacterales</taxon>
        <taxon>Enterobacteriaceae</taxon>
        <taxon>Intestinirhabdus</taxon>
    </lineage>
</organism>
<sequence>MLVRLQYNKTLLVFLCLLANIAYSAPKETSLKQFRSTEESHGLYEINEVAVKFLEEEKKRTGIERRSLEPNFKIWVPLCAVPLRAAWTPKEYGRVEYSVAVYCDKTVDGSYEKKWRVDIPTAPIIKPN</sequence>
<dbReference type="Proteomes" id="UP000477739">
    <property type="component" value="Unassembled WGS sequence"/>
</dbReference>
<accession>A0A6L6IRZ8</accession>
<feature type="signal peptide" evidence="1">
    <location>
        <begin position="1"/>
        <end position="24"/>
    </location>
</feature>